<dbReference type="Pfam" id="PF20240">
    <property type="entry name" value="DUF6597"/>
    <property type="match status" value="1"/>
</dbReference>
<evidence type="ECO:0000259" key="1">
    <source>
        <dbReference type="Pfam" id="PF20240"/>
    </source>
</evidence>
<keyword evidence="3" id="KW-1185">Reference proteome</keyword>
<evidence type="ECO:0000313" key="2">
    <source>
        <dbReference type="EMBL" id="PSR52710.1"/>
    </source>
</evidence>
<dbReference type="EMBL" id="PYFT01000001">
    <property type="protein sequence ID" value="PSR52710.1"/>
    <property type="molecule type" value="Genomic_DNA"/>
</dbReference>
<dbReference type="OrthoDB" id="394882at2"/>
<organism evidence="2 3">
    <name type="scientific">Adhaeribacter arboris</name>
    <dbReference type="NCBI Taxonomy" id="2072846"/>
    <lineage>
        <taxon>Bacteria</taxon>
        <taxon>Pseudomonadati</taxon>
        <taxon>Bacteroidota</taxon>
        <taxon>Cytophagia</taxon>
        <taxon>Cytophagales</taxon>
        <taxon>Hymenobacteraceae</taxon>
        <taxon>Adhaeribacter</taxon>
    </lineage>
</organism>
<gene>
    <name evidence="2" type="ORF">AHMF7605_03800</name>
</gene>
<reference evidence="2 3" key="1">
    <citation type="submission" date="2018-03" db="EMBL/GenBank/DDBJ databases">
        <title>Adhaeribacter sp. HMF7605 Genome sequencing and assembly.</title>
        <authorList>
            <person name="Kang H."/>
            <person name="Kang J."/>
            <person name="Cha I."/>
            <person name="Kim H."/>
            <person name="Joh K."/>
        </authorList>
    </citation>
    <scope>NUCLEOTIDE SEQUENCE [LARGE SCALE GENOMIC DNA]</scope>
    <source>
        <strain evidence="2 3">HMF7605</strain>
    </source>
</reference>
<dbReference type="RefSeq" id="WP_106926604.1">
    <property type="nucleotide sequence ID" value="NZ_PYFT01000001.1"/>
</dbReference>
<comment type="caution">
    <text evidence="2">The sequence shown here is derived from an EMBL/GenBank/DDBJ whole genome shotgun (WGS) entry which is preliminary data.</text>
</comment>
<evidence type="ECO:0000313" key="3">
    <source>
        <dbReference type="Proteomes" id="UP000240357"/>
    </source>
</evidence>
<dbReference type="Proteomes" id="UP000240357">
    <property type="component" value="Unassembled WGS sequence"/>
</dbReference>
<proteinExistence type="predicted"/>
<name>A0A2T2YB04_9BACT</name>
<feature type="domain" description="DUF6597" evidence="1">
    <location>
        <begin position="16"/>
        <end position="129"/>
    </location>
</feature>
<dbReference type="AlphaFoldDB" id="A0A2T2YB04"/>
<protein>
    <recommendedName>
        <fullName evidence="1">DUF6597 domain-containing protein</fullName>
    </recommendedName>
</protein>
<dbReference type="InterPro" id="IPR046532">
    <property type="entry name" value="DUF6597"/>
</dbReference>
<accession>A0A2T2YB04</accession>
<sequence>MKIRNFDLEFMLFLQAAPHLALQRFIGQYVYVSFNTAILPSLRQTFLPYDIPGISFFIGPVFLEQTKDYLTGPIAATNLSSLAYLNALTTVPITLSFKEYALIQVLVIPFKPAGFSALFRQNMAELTNSLPDFLLLSGASEGSRFLNQLVEA</sequence>